<feature type="compositionally biased region" description="Polar residues" evidence="1">
    <location>
        <begin position="10"/>
        <end position="32"/>
    </location>
</feature>
<dbReference type="EMBL" id="JACOPK010000003">
    <property type="protein sequence ID" value="MBC5695210.1"/>
    <property type="molecule type" value="Genomic_DNA"/>
</dbReference>
<comment type="caution">
    <text evidence="2">The sequence shown here is derived from an EMBL/GenBank/DDBJ whole genome shotgun (WGS) entry which is preliminary data.</text>
</comment>
<keyword evidence="3" id="KW-1185">Reference proteome</keyword>
<organism evidence="2 3">
    <name type="scientific">Agathobaculum hominis</name>
    <dbReference type="NCBI Taxonomy" id="2763014"/>
    <lineage>
        <taxon>Bacteria</taxon>
        <taxon>Bacillati</taxon>
        <taxon>Bacillota</taxon>
        <taxon>Clostridia</taxon>
        <taxon>Eubacteriales</taxon>
        <taxon>Butyricicoccaceae</taxon>
        <taxon>Agathobaculum</taxon>
    </lineage>
</organism>
<evidence type="ECO:0000313" key="3">
    <source>
        <dbReference type="Proteomes" id="UP000641741"/>
    </source>
</evidence>
<name>A0ABR7GLL8_9FIRM</name>
<evidence type="ECO:0008006" key="4">
    <source>
        <dbReference type="Google" id="ProtNLM"/>
    </source>
</evidence>
<gene>
    <name evidence="2" type="ORF">H8S02_04520</name>
</gene>
<dbReference type="RefSeq" id="WP_186969491.1">
    <property type="nucleotide sequence ID" value="NZ_JACOPK010000003.1"/>
</dbReference>
<reference evidence="2 3" key="1">
    <citation type="submission" date="2020-08" db="EMBL/GenBank/DDBJ databases">
        <title>Genome public.</title>
        <authorList>
            <person name="Liu C."/>
            <person name="Sun Q."/>
        </authorList>
    </citation>
    <scope>NUCLEOTIDE SEQUENCE [LARGE SCALE GENOMIC DNA]</scope>
    <source>
        <strain evidence="2 3">M2</strain>
    </source>
</reference>
<dbReference type="Proteomes" id="UP000641741">
    <property type="component" value="Unassembled WGS sequence"/>
</dbReference>
<proteinExistence type="predicted"/>
<evidence type="ECO:0000256" key="1">
    <source>
        <dbReference type="SAM" id="MobiDB-lite"/>
    </source>
</evidence>
<sequence>MSAVPRFPSETPQTASVRSPLSVSVDRSQSRCGGSIRPHCTPPGERTLFSLLCAAMQPLGTTLYVYGGGWNLDDTGAGREAVTPFPSPAWKTFFLSQDEGYDYRRFRGSGCNPWHSAGLDCSGYLGWVIYAALHRKSGLDGYVYPSTEMAGALAARGLGQLVRPPCRFLPGDLFSMEGHVWLCVGVCRDESLVIAHSSPTPSRRTDCPGGGVQLSAIPACDSRPRCEALGLARRYMSQFPVWSRRYEAVSRPRTLYTVPGTNSNSGLFRWSALRDPEGIRSMTAGQVLQKLFG</sequence>
<evidence type="ECO:0000313" key="2">
    <source>
        <dbReference type="EMBL" id="MBC5695210.1"/>
    </source>
</evidence>
<accession>A0ABR7GLL8</accession>
<protein>
    <recommendedName>
        <fullName evidence="4">NlpC/P60 domain-containing protein</fullName>
    </recommendedName>
</protein>
<feature type="region of interest" description="Disordered" evidence="1">
    <location>
        <begin position="1"/>
        <end position="37"/>
    </location>
</feature>